<keyword evidence="1" id="KW-1133">Transmembrane helix</keyword>
<protein>
    <submittedName>
        <fullName evidence="2">Putative membrane protein</fullName>
    </submittedName>
</protein>
<feature type="transmembrane region" description="Helical" evidence="1">
    <location>
        <begin position="114"/>
        <end position="136"/>
    </location>
</feature>
<feature type="transmembrane region" description="Helical" evidence="1">
    <location>
        <begin position="54"/>
        <end position="74"/>
    </location>
</feature>
<gene>
    <name evidence="2" type="ORF">BV97_03659</name>
</gene>
<dbReference type="EMBL" id="JFYZ01000020">
    <property type="protein sequence ID" value="EZP79876.1"/>
    <property type="molecule type" value="Genomic_DNA"/>
</dbReference>
<keyword evidence="1" id="KW-0472">Membrane</keyword>
<keyword evidence="1" id="KW-0812">Transmembrane</keyword>
<comment type="caution">
    <text evidence="2">The sequence shown here is derived from an EMBL/GenBank/DDBJ whole genome shotgun (WGS) entry which is preliminary data.</text>
</comment>
<reference evidence="2 3" key="1">
    <citation type="submission" date="2014-03" db="EMBL/GenBank/DDBJ databases">
        <title>Whole genome sequence of Novosphingobium resinovorum KF1.</title>
        <authorList>
            <person name="Gan H.M."/>
            <person name="Gan H.Y."/>
            <person name="Chew T.H."/>
            <person name="Savka M.A."/>
        </authorList>
    </citation>
    <scope>NUCLEOTIDE SEQUENCE [LARGE SCALE GENOMIC DNA]</scope>
    <source>
        <strain evidence="2 3">KF1</strain>
    </source>
</reference>
<accession>A0A031JQ56</accession>
<dbReference type="RefSeq" id="WP_081799102.1">
    <property type="nucleotide sequence ID" value="NZ_JFYZ01000020.1"/>
</dbReference>
<dbReference type="Pfam" id="PF03729">
    <property type="entry name" value="DUF308"/>
    <property type="match status" value="2"/>
</dbReference>
<dbReference type="PATRIC" id="fig|158500.4.peg.3732"/>
<evidence type="ECO:0000313" key="3">
    <source>
        <dbReference type="Proteomes" id="UP000024329"/>
    </source>
</evidence>
<dbReference type="eggNOG" id="COG3247">
    <property type="taxonomic scope" value="Bacteria"/>
</dbReference>
<dbReference type="InterPro" id="IPR052712">
    <property type="entry name" value="Acid_resist_chaperone_HdeD"/>
</dbReference>
<sequence>MSTIVHNYTYPGASNEARTGASLLSRNWAWFVVRGVLALIVVALAVLFPLSALFAFTMVFAAYAGADGLLSTIAGARGAMRNEERWWTLVLRGIIGIAVAVLFVLMPFVATVSYALATLGILSAWAIIAGALELAAAIRLRKDIEGEWLLALSGVLSILLGLAIPVALVVTPLATILSVAWVIAGYAIIAGVVLIGLGLRLRRHGEKSGPGAERP</sequence>
<dbReference type="InterPro" id="IPR005325">
    <property type="entry name" value="DUF308_memb"/>
</dbReference>
<feature type="transmembrane region" description="Helical" evidence="1">
    <location>
        <begin position="28"/>
        <end position="48"/>
    </location>
</feature>
<dbReference type="PANTHER" id="PTHR34989">
    <property type="entry name" value="PROTEIN HDED"/>
    <property type="match status" value="1"/>
</dbReference>
<feature type="transmembrane region" description="Helical" evidence="1">
    <location>
        <begin position="86"/>
        <end position="108"/>
    </location>
</feature>
<dbReference type="AlphaFoldDB" id="A0A031JQ56"/>
<organism evidence="2 3">
    <name type="scientific">Novosphingobium resinovorum</name>
    <dbReference type="NCBI Taxonomy" id="158500"/>
    <lineage>
        <taxon>Bacteria</taxon>
        <taxon>Pseudomonadati</taxon>
        <taxon>Pseudomonadota</taxon>
        <taxon>Alphaproteobacteria</taxon>
        <taxon>Sphingomonadales</taxon>
        <taxon>Sphingomonadaceae</taxon>
        <taxon>Novosphingobium</taxon>
    </lineage>
</organism>
<feature type="transmembrane region" description="Helical" evidence="1">
    <location>
        <begin position="148"/>
        <end position="170"/>
    </location>
</feature>
<proteinExistence type="predicted"/>
<evidence type="ECO:0000256" key="1">
    <source>
        <dbReference type="SAM" id="Phobius"/>
    </source>
</evidence>
<dbReference type="PANTHER" id="PTHR34989:SF1">
    <property type="entry name" value="PROTEIN HDED"/>
    <property type="match status" value="1"/>
</dbReference>
<name>A0A031JQ56_9SPHN</name>
<dbReference type="Proteomes" id="UP000024329">
    <property type="component" value="Unassembled WGS sequence"/>
</dbReference>
<feature type="transmembrane region" description="Helical" evidence="1">
    <location>
        <begin position="176"/>
        <end position="199"/>
    </location>
</feature>
<evidence type="ECO:0000313" key="2">
    <source>
        <dbReference type="EMBL" id="EZP79876.1"/>
    </source>
</evidence>
<dbReference type="GO" id="GO:0005886">
    <property type="term" value="C:plasma membrane"/>
    <property type="evidence" value="ECO:0007669"/>
    <property type="project" value="TreeGrafter"/>
</dbReference>